<proteinExistence type="predicted"/>
<evidence type="ECO:0000313" key="3">
    <source>
        <dbReference type="Proteomes" id="UP000831537"/>
    </source>
</evidence>
<evidence type="ECO:0000259" key="1">
    <source>
        <dbReference type="PROSITE" id="PS50801"/>
    </source>
</evidence>
<dbReference type="InterPro" id="IPR051932">
    <property type="entry name" value="Bact_StressResp_Reg"/>
</dbReference>
<evidence type="ECO:0000313" key="2">
    <source>
        <dbReference type="EMBL" id="UOQ87370.1"/>
    </source>
</evidence>
<dbReference type="Gene3D" id="3.30.750.24">
    <property type="entry name" value="STAS domain"/>
    <property type="match status" value="1"/>
</dbReference>
<sequence>MTSPVSKEQVSNWMKDKRQLIVSSLNDHQQSEQLTVLLQSLIYLISKKLPITTGEAVLDNIKEIGYKKGHVITDQRIFLQMIDCFPYISAHIIQHLLEEKMLHKFPNYEYDGIRKTIDEIILFYNAGFIHGYLDSHQESLPPRSDNKHAQDLPVPIIKVDDDIDICPLIGTLDDNKTILLINTTIHHIAETKMDYVIFDFTGIKTVTDSGIYNLFYTVQLMELIGLTIIFTGIRSQSAMHSSLLSEKLKNKQVFQTVKDALESLIKHPDRA</sequence>
<feature type="domain" description="STAS" evidence="1">
    <location>
        <begin position="153"/>
        <end position="264"/>
    </location>
</feature>
<dbReference type="InterPro" id="IPR036513">
    <property type="entry name" value="STAS_dom_sf"/>
</dbReference>
<dbReference type="CDD" id="cd07041">
    <property type="entry name" value="STAS_RsbR_RsbS_like"/>
    <property type="match status" value="1"/>
</dbReference>
<reference evidence="2 3" key="1">
    <citation type="submission" date="2022-04" db="EMBL/GenBank/DDBJ databases">
        <title>Gracilibacillus sp. isolated from saltern.</title>
        <authorList>
            <person name="Won M."/>
            <person name="Lee C.-M."/>
            <person name="Woen H.-Y."/>
            <person name="Kwon S.-W."/>
        </authorList>
    </citation>
    <scope>NUCLEOTIDE SEQUENCE [LARGE SCALE GENOMIC DNA]</scope>
    <source>
        <strain evidence="2 3">SSPM10-3</strain>
    </source>
</reference>
<dbReference type="Proteomes" id="UP000831537">
    <property type="component" value="Chromosome"/>
</dbReference>
<dbReference type="EMBL" id="CP095071">
    <property type="protein sequence ID" value="UOQ87370.1"/>
    <property type="molecule type" value="Genomic_DNA"/>
</dbReference>
<name>A0ABY4GSL8_9BACI</name>
<protein>
    <submittedName>
        <fullName evidence="2">STAS domain-containing protein</fullName>
    </submittedName>
</protein>
<keyword evidence="3" id="KW-1185">Reference proteome</keyword>
<dbReference type="PANTHER" id="PTHR33745">
    <property type="entry name" value="RSBT ANTAGONIST PROTEIN RSBS-RELATED"/>
    <property type="match status" value="1"/>
</dbReference>
<gene>
    <name evidence="2" type="ORF">MUN87_10980</name>
</gene>
<dbReference type="PANTHER" id="PTHR33745:SF8">
    <property type="entry name" value="BLUE-LIGHT PHOTORECEPTOR"/>
    <property type="match status" value="1"/>
</dbReference>
<dbReference type="InterPro" id="IPR002645">
    <property type="entry name" value="STAS_dom"/>
</dbReference>
<dbReference type="RefSeq" id="WP_244747815.1">
    <property type="nucleotide sequence ID" value="NZ_CP095071.1"/>
</dbReference>
<accession>A0ABY4GSL8</accession>
<dbReference type="SUPFAM" id="SSF52091">
    <property type="entry name" value="SpoIIaa-like"/>
    <property type="match status" value="1"/>
</dbReference>
<dbReference type="Pfam" id="PF01740">
    <property type="entry name" value="STAS"/>
    <property type="match status" value="1"/>
</dbReference>
<dbReference type="PROSITE" id="PS50801">
    <property type="entry name" value="STAS"/>
    <property type="match status" value="1"/>
</dbReference>
<organism evidence="2 3">
    <name type="scientific">Gracilibacillus salinarum</name>
    <dbReference type="NCBI Taxonomy" id="2932255"/>
    <lineage>
        <taxon>Bacteria</taxon>
        <taxon>Bacillati</taxon>
        <taxon>Bacillota</taxon>
        <taxon>Bacilli</taxon>
        <taxon>Bacillales</taxon>
        <taxon>Bacillaceae</taxon>
        <taxon>Gracilibacillus</taxon>
    </lineage>
</organism>